<evidence type="ECO:0000313" key="2">
    <source>
        <dbReference type="EMBL" id="GKT36494.1"/>
    </source>
</evidence>
<protein>
    <submittedName>
        <fullName evidence="2">Uncharacterized protein</fullName>
    </submittedName>
</protein>
<dbReference type="EMBL" id="BQXS01011239">
    <property type="protein sequence ID" value="GKT36494.1"/>
    <property type="molecule type" value="Genomic_DNA"/>
</dbReference>
<sequence length="156" mass="17438">MDHSEDTSFSTLPPSSFGDSSGYISVPSSPTHPSFPIFGVTDSLSPCFRNSFETIDSDCQIPNTPPISPHDRRDDLPTISSVPSLAFTECQTSFSRPYFRPICEEEDSDDLVDSLIFLRENGSNPLSHYEERRFGIIPGEISYMSDRSTLDLLIFE</sequence>
<reference evidence="2" key="1">
    <citation type="submission" date="2022-03" db="EMBL/GenBank/DDBJ databases">
        <title>Draft genome sequence of Aduncisulcus paluster, a free-living microaerophilic Fornicata.</title>
        <authorList>
            <person name="Yuyama I."/>
            <person name="Kume K."/>
            <person name="Tamura T."/>
            <person name="Inagaki Y."/>
            <person name="Hashimoto T."/>
        </authorList>
    </citation>
    <scope>NUCLEOTIDE SEQUENCE</scope>
    <source>
        <strain evidence="2">NY0171</strain>
    </source>
</reference>
<accession>A0ABQ5KYF7</accession>
<comment type="caution">
    <text evidence="2">The sequence shown here is derived from an EMBL/GenBank/DDBJ whole genome shotgun (WGS) entry which is preliminary data.</text>
</comment>
<feature type="compositionally biased region" description="Polar residues" evidence="1">
    <location>
        <begin position="7"/>
        <end position="24"/>
    </location>
</feature>
<organism evidence="2 3">
    <name type="scientific">Aduncisulcus paluster</name>
    <dbReference type="NCBI Taxonomy" id="2918883"/>
    <lineage>
        <taxon>Eukaryota</taxon>
        <taxon>Metamonada</taxon>
        <taxon>Carpediemonas-like organisms</taxon>
        <taxon>Aduncisulcus</taxon>
    </lineage>
</organism>
<evidence type="ECO:0000313" key="3">
    <source>
        <dbReference type="Proteomes" id="UP001057375"/>
    </source>
</evidence>
<feature type="region of interest" description="Disordered" evidence="1">
    <location>
        <begin position="1"/>
        <end position="24"/>
    </location>
</feature>
<proteinExistence type="predicted"/>
<name>A0ABQ5KYF7_9EUKA</name>
<evidence type="ECO:0000256" key="1">
    <source>
        <dbReference type="SAM" id="MobiDB-lite"/>
    </source>
</evidence>
<gene>
    <name evidence="2" type="ORF">ADUPG1_009452</name>
</gene>
<dbReference type="Proteomes" id="UP001057375">
    <property type="component" value="Unassembled WGS sequence"/>
</dbReference>
<keyword evidence="3" id="KW-1185">Reference proteome</keyword>